<keyword evidence="2" id="KW-1185">Reference proteome</keyword>
<accession>A0A7J7KEG4</accession>
<evidence type="ECO:0000313" key="2">
    <source>
        <dbReference type="Proteomes" id="UP000593567"/>
    </source>
</evidence>
<comment type="caution">
    <text evidence="1">The sequence shown here is derived from an EMBL/GenBank/DDBJ whole genome shotgun (WGS) entry which is preliminary data.</text>
</comment>
<reference evidence="1" key="1">
    <citation type="submission" date="2020-06" db="EMBL/GenBank/DDBJ databases">
        <title>Draft genome of Bugula neritina, a colonial animal packing powerful symbionts and potential medicines.</title>
        <authorList>
            <person name="Rayko M."/>
        </authorList>
    </citation>
    <scope>NUCLEOTIDE SEQUENCE [LARGE SCALE GENOMIC DNA]</scope>
    <source>
        <strain evidence="1">Kwan_BN1</strain>
    </source>
</reference>
<organism evidence="1 2">
    <name type="scientific">Bugula neritina</name>
    <name type="common">Brown bryozoan</name>
    <name type="synonym">Sertularia neritina</name>
    <dbReference type="NCBI Taxonomy" id="10212"/>
    <lineage>
        <taxon>Eukaryota</taxon>
        <taxon>Metazoa</taxon>
        <taxon>Spiralia</taxon>
        <taxon>Lophotrochozoa</taxon>
        <taxon>Bryozoa</taxon>
        <taxon>Gymnolaemata</taxon>
        <taxon>Cheilostomatida</taxon>
        <taxon>Flustrina</taxon>
        <taxon>Buguloidea</taxon>
        <taxon>Bugulidae</taxon>
        <taxon>Bugula</taxon>
    </lineage>
</organism>
<proteinExistence type="predicted"/>
<dbReference type="Proteomes" id="UP000593567">
    <property type="component" value="Unassembled WGS sequence"/>
</dbReference>
<name>A0A7J7KEG4_BUGNE</name>
<gene>
    <name evidence="1" type="ORF">EB796_005472</name>
</gene>
<sequence length="114" mass="12822">MMFTGIIIHSKTIYNIINLKLTQPLAVSSQPNACLITTPKQLATHVELFIVSSYACISCDVMRCLFTSAHFFEIVRSYPKIAKMLYKLECHSKASNRSKECHSIVLLPNSATKQ</sequence>
<dbReference type="EMBL" id="VXIV02000760">
    <property type="protein sequence ID" value="KAF6036231.1"/>
    <property type="molecule type" value="Genomic_DNA"/>
</dbReference>
<protein>
    <submittedName>
        <fullName evidence="1">Uncharacterized protein</fullName>
    </submittedName>
</protein>
<evidence type="ECO:0000313" key="1">
    <source>
        <dbReference type="EMBL" id="KAF6036231.1"/>
    </source>
</evidence>
<dbReference type="AlphaFoldDB" id="A0A7J7KEG4"/>